<comment type="caution">
    <text evidence="2">The sequence shown here is derived from an EMBL/GenBank/DDBJ whole genome shotgun (WGS) entry which is preliminary data.</text>
</comment>
<dbReference type="Proteomes" id="UP000732105">
    <property type="component" value="Unassembled WGS sequence"/>
</dbReference>
<evidence type="ECO:0000256" key="1">
    <source>
        <dbReference type="SAM" id="SignalP"/>
    </source>
</evidence>
<dbReference type="EMBL" id="RZNH01000032">
    <property type="protein sequence ID" value="NOU61336.1"/>
    <property type="molecule type" value="Genomic_DNA"/>
</dbReference>
<dbReference type="PROSITE" id="PS51257">
    <property type="entry name" value="PROKAR_LIPOPROTEIN"/>
    <property type="match status" value="1"/>
</dbReference>
<feature type="chain" id="PRO_5047268992" description="Lipoprotein" evidence="1">
    <location>
        <begin position="20"/>
        <end position="453"/>
    </location>
</feature>
<feature type="signal peptide" evidence="1">
    <location>
        <begin position="1"/>
        <end position="19"/>
    </location>
</feature>
<proteinExistence type="predicted"/>
<protein>
    <recommendedName>
        <fullName evidence="4">Lipoprotein</fullName>
    </recommendedName>
</protein>
<evidence type="ECO:0000313" key="3">
    <source>
        <dbReference type="Proteomes" id="UP000732105"/>
    </source>
</evidence>
<gene>
    <name evidence="2" type="ORF">ELS83_16130</name>
</gene>
<dbReference type="InterPro" id="IPR011050">
    <property type="entry name" value="Pectin_lyase_fold/virulence"/>
</dbReference>
<dbReference type="SUPFAM" id="SSF51126">
    <property type="entry name" value="Pectin lyase-like"/>
    <property type="match status" value="1"/>
</dbReference>
<sequence length="453" mass="50736">MRNLFYILCSVLLIPGFVACDNDEGLNTDPEFRLSFSVDTLSFDTLFTGFGSTTMQFKVYNKSSKRVNVEEVFLQDNNSPYRLNVNGLTGENFSNIEIGANDSLFVFVEVDLKENNADDPVLLEDILVFNVNGKLQGLILSTWAQDVVLVEDNILSSQNWTGNRPYLVNQQIAINENVILGMDKGTRVYFGKNAGMDIHGSVQINGSFEEPVYLGSSRLEELYENVPGQWNGLYFHESSSGNVMSYFRLEDGINGIKFQGNENGPNELELEYGVIQNFTENGISATHVDLVAHDLLVLNCGDECLRVENGEFDLYHSTFYNSWNFDVRTLPVIQLMNATGKSIEIANCIVWGSQRDELMIDNTTGLQIENTLLKLGNSLQTDYSSIFSNCIFNENPEFTSLEERLFTLSDISPCINSGKVEFGVTFPLDLQNTARNVDAAPDMGAYEFKEALE</sequence>
<name>A0ABX1WZK8_9BACT</name>
<dbReference type="RefSeq" id="WP_171596600.1">
    <property type="nucleotide sequence ID" value="NZ_RZNH01000032.1"/>
</dbReference>
<evidence type="ECO:0008006" key="4">
    <source>
        <dbReference type="Google" id="ProtNLM"/>
    </source>
</evidence>
<evidence type="ECO:0000313" key="2">
    <source>
        <dbReference type="EMBL" id="NOU61336.1"/>
    </source>
</evidence>
<keyword evidence="1" id="KW-0732">Signal</keyword>
<reference evidence="2 3" key="1">
    <citation type="submission" date="2018-12" db="EMBL/GenBank/DDBJ databases">
        <title>Marinifilum JC070 sp. nov., a marine bacterium isolated from Yongle Blue Hole in the South China Sea.</title>
        <authorList>
            <person name="Fu T."/>
        </authorList>
    </citation>
    <scope>NUCLEOTIDE SEQUENCE [LARGE SCALE GENOMIC DNA]</scope>
    <source>
        <strain evidence="2 3">JC070</strain>
    </source>
</reference>
<dbReference type="InterPro" id="IPR012334">
    <property type="entry name" value="Pectin_lyas_fold"/>
</dbReference>
<accession>A0ABX1WZK8</accession>
<dbReference type="Gene3D" id="2.160.20.10">
    <property type="entry name" value="Single-stranded right-handed beta-helix, Pectin lyase-like"/>
    <property type="match status" value="1"/>
</dbReference>
<keyword evidence="3" id="KW-1185">Reference proteome</keyword>
<organism evidence="2 3">
    <name type="scientific">Marinifilum caeruleilacunae</name>
    <dbReference type="NCBI Taxonomy" id="2499076"/>
    <lineage>
        <taxon>Bacteria</taxon>
        <taxon>Pseudomonadati</taxon>
        <taxon>Bacteroidota</taxon>
        <taxon>Bacteroidia</taxon>
        <taxon>Marinilabiliales</taxon>
        <taxon>Marinifilaceae</taxon>
    </lineage>
</organism>